<comment type="caution">
    <text evidence="2">The sequence shown here is derived from an EMBL/GenBank/DDBJ whole genome shotgun (WGS) entry which is preliminary data.</text>
</comment>
<feature type="transmembrane region" description="Helical" evidence="1">
    <location>
        <begin position="126"/>
        <end position="147"/>
    </location>
</feature>
<keyword evidence="3" id="KW-1185">Reference proteome</keyword>
<proteinExistence type="predicted"/>
<keyword evidence="1" id="KW-0812">Transmembrane</keyword>
<evidence type="ECO:0000256" key="1">
    <source>
        <dbReference type="SAM" id="Phobius"/>
    </source>
</evidence>
<dbReference type="Proteomes" id="UP000290975">
    <property type="component" value="Unassembled WGS sequence"/>
</dbReference>
<reference evidence="2 3" key="1">
    <citation type="submission" date="2014-12" db="EMBL/GenBank/DDBJ databases">
        <title>Whole genome sequencing of Sphingobium xenophagum OW59.</title>
        <authorList>
            <person name="Ohta Y."/>
            <person name="Nishi S."/>
            <person name="Hatada Y."/>
        </authorList>
    </citation>
    <scope>NUCLEOTIDE SEQUENCE [LARGE SCALE GENOMIC DNA]</scope>
    <source>
        <strain evidence="2 3">OW59</strain>
    </source>
</reference>
<dbReference type="AlphaFoldDB" id="A0A401J890"/>
<name>A0A401J890_SPHXE</name>
<dbReference type="EMBL" id="BBQY01000047">
    <property type="protein sequence ID" value="GBH32857.1"/>
    <property type="molecule type" value="Genomic_DNA"/>
</dbReference>
<feature type="transmembrane region" description="Helical" evidence="1">
    <location>
        <begin position="71"/>
        <end position="90"/>
    </location>
</feature>
<feature type="transmembrane region" description="Helical" evidence="1">
    <location>
        <begin position="15"/>
        <end position="38"/>
    </location>
</feature>
<evidence type="ECO:0000313" key="3">
    <source>
        <dbReference type="Proteomes" id="UP000290975"/>
    </source>
</evidence>
<sequence length="164" mass="17900">MLPPGEIDGAGHLSFLYVMTRQILFLALLLLSSAYAFIKGGQPERIGAATLLGGASLTVFVASPFGIRFQGVEAGILIIDLLILGIFLWLSIRSTRFWPIWIAGMLGAEVIIHVALMIAPGVVPRAYMQALAVWSWFAQLGLIIATWRHQARLTRLGADASWKN</sequence>
<keyword evidence="1" id="KW-1133">Transmembrane helix</keyword>
<gene>
    <name evidence="2" type="ORF">MBESOW_P4090</name>
</gene>
<organism evidence="2 3">
    <name type="scientific">Sphingobium xenophagum</name>
    <dbReference type="NCBI Taxonomy" id="121428"/>
    <lineage>
        <taxon>Bacteria</taxon>
        <taxon>Pseudomonadati</taxon>
        <taxon>Pseudomonadota</taxon>
        <taxon>Alphaproteobacteria</taxon>
        <taxon>Sphingomonadales</taxon>
        <taxon>Sphingomonadaceae</taxon>
        <taxon>Sphingobium</taxon>
    </lineage>
</organism>
<accession>A0A401J890</accession>
<feature type="transmembrane region" description="Helical" evidence="1">
    <location>
        <begin position="45"/>
        <end position="65"/>
    </location>
</feature>
<keyword evidence="1" id="KW-0472">Membrane</keyword>
<feature type="transmembrane region" description="Helical" evidence="1">
    <location>
        <begin position="97"/>
        <end position="120"/>
    </location>
</feature>
<evidence type="ECO:0000313" key="2">
    <source>
        <dbReference type="EMBL" id="GBH32857.1"/>
    </source>
</evidence>
<protein>
    <submittedName>
        <fullName evidence="2">Uncharacterized protein</fullName>
    </submittedName>
</protein>